<evidence type="ECO:0000256" key="2">
    <source>
        <dbReference type="ARBA" id="ARBA00023125"/>
    </source>
</evidence>
<dbReference type="InterPro" id="IPR036390">
    <property type="entry name" value="WH_DNA-bd_sf"/>
</dbReference>
<dbReference type="HOGENOM" id="CLU_017584_10_1_11"/>
<keyword evidence="2" id="KW-0238">DNA-binding</keyword>
<keyword evidence="6" id="KW-1185">Reference proteome</keyword>
<dbReference type="SUPFAM" id="SSF46785">
    <property type="entry name" value="Winged helix' DNA-binding domain"/>
    <property type="match status" value="1"/>
</dbReference>
<dbReference type="RefSeq" id="WP_015747571.1">
    <property type="nucleotide sequence ID" value="NC_013235.1"/>
</dbReference>
<dbReference type="Proteomes" id="UP000002218">
    <property type="component" value="Chromosome"/>
</dbReference>
<reference evidence="5 6" key="2">
    <citation type="journal article" date="2010" name="Stand. Genomic Sci.">
        <title>Complete genome sequence of Nakamurella multipartita type strain (Y-104).</title>
        <authorList>
            <person name="Tice H."/>
            <person name="Mayilraj S."/>
            <person name="Sims D."/>
            <person name="Lapidus A."/>
            <person name="Nolan M."/>
            <person name="Lucas S."/>
            <person name="Glavina Del Rio T."/>
            <person name="Copeland A."/>
            <person name="Cheng J.F."/>
            <person name="Meincke L."/>
            <person name="Bruce D."/>
            <person name="Goodwin L."/>
            <person name="Pitluck S."/>
            <person name="Ivanova N."/>
            <person name="Mavromatis K."/>
            <person name="Ovchinnikova G."/>
            <person name="Pati A."/>
            <person name="Chen A."/>
            <person name="Palaniappan K."/>
            <person name="Land M."/>
            <person name="Hauser L."/>
            <person name="Chang Y.J."/>
            <person name="Jeffries C.D."/>
            <person name="Detter J.C."/>
            <person name="Brettin T."/>
            <person name="Rohde M."/>
            <person name="Goker M."/>
            <person name="Bristow J."/>
            <person name="Eisen J.A."/>
            <person name="Markowitz V."/>
            <person name="Hugenholtz P."/>
            <person name="Kyrpides N.C."/>
            <person name="Klenk H.P."/>
            <person name="Chen F."/>
        </authorList>
    </citation>
    <scope>NUCLEOTIDE SEQUENCE [LARGE SCALE GENOMIC DNA]</scope>
    <source>
        <strain evidence="6">ATCC 700099 / DSM 44233 / CIP 104796 / JCM 9543 / NBRC 105858 / Y-104</strain>
    </source>
</reference>
<dbReference type="AlphaFoldDB" id="C8XKB9"/>
<gene>
    <name evidence="5" type="ordered locus">Namu_2305</name>
</gene>
<dbReference type="STRING" id="479431.Namu_2305"/>
<dbReference type="SMART" id="SM00345">
    <property type="entry name" value="HTH_GNTR"/>
    <property type="match status" value="1"/>
</dbReference>
<dbReference type="InterPro" id="IPR036388">
    <property type="entry name" value="WH-like_DNA-bd_sf"/>
</dbReference>
<protein>
    <submittedName>
        <fullName evidence="5">Transcriptional regulator, GntR family</fullName>
    </submittedName>
</protein>
<dbReference type="InParanoid" id="C8XKB9"/>
<feature type="domain" description="HTH gntR-type" evidence="4">
    <location>
        <begin position="12"/>
        <end position="80"/>
    </location>
</feature>
<dbReference type="PROSITE" id="PS50949">
    <property type="entry name" value="HTH_GNTR"/>
    <property type="match status" value="1"/>
</dbReference>
<dbReference type="CDD" id="cd07377">
    <property type="entry name" value="WHTH_GntR"/>
    <property type="match status" value="1"/>
</dbReference>
<evidence type="ECO:0000259" key="4">
    <source>
        <dbReference type="PROSITE" id="PS50949"/>
    </source>
</evidence>
<dbReference type="KEGG" id="nml:Namu_2305"/>
<evidence type="ECO:0000313" key="6">
    <source>
        <dbReference type="Proteomes" id="UP000002218"/>
    </source>
</evidence>
<dbReference type="Pfam" id="PF00392">
    <property type="entry name" value="GntR"/>
    <property type="match status" value="1"/>
</dbReference>
<name>C8XKB9_NAKMY</name>
<dbReference type="eggNOG" id="COG1725">
    <property type="taxonomic scope" value="Bacteria"/>
</dbReference>
<dbReference type="Gene3D" id="1.10.10.10">
    <property type="entry name" value="Winged helix-like DNA-binding domain superfamily/Winged helix DNA-binding domain"/>
    <property type="match status" value="1"/>
</dbReference>
<sequence>MIEFRIDRRSGMPTYLQIVEQVRQALLLGRLGVGDKLPTAREVVASTAINPNTVLKAYRELEREGLVEGRVGAGTFVLRGLARDEIGPHSPVGEELTGWVGRAKAAGLARHELEALVKAALDKEFG</sequence>
<organism evidence="5 6">
    <name type="scientific">Nakamurella multipartita (strain ATCC 700099 / DSM 44233 / CIP 104796 / JCM 9543 / NBRC 105858 / Y-104)</name>
    <name type="common">Microsphaera multipartita</name>
    <dbReference type="NCBI Taxonomy" id="479431"/>
    <lineage>
        <taxon>Bacteria</taxon>
        <taxon>Bacillati</taxon>
        <taxon>Actinomycetota</taxon>
        <taxon>Actinomycetes</taxon>
        <taxon>Nakamurellales</taxon>
        <taxon>Nakamurellaceae</taxon>
        <taxon>Nakamurella</taxon>
    </lineage>
</organism>
<evidence type="ECO:0000256" key="3">
    <source>
        <dbReference type="ARBA" id="ARBA00023163"/>
    </source>
</evidence>
<evidence type="ECO:0000256" key="1">
    <source>
        <dbReference type="ARBA" id="ARBA00023015"/>
    </source>
</evidence>
<keyword evidence="3" id="KW-0804">Transcription</keyword>
<evidence type="ECO:0000313" key="5">
    <source>
        <dbReference type="EMBL" id="ACV78681.1"/>
    </source>
</evidence>
<dbReference type="GO" id="GO:0003677">
    <property type="term" value="F:DNA binding"/>
    <property type="evidence" value="ECO:0007669"/>
    <property type="project" value="UniProtKB-KW"/>
</dbReference>
<dbReference type="PANTHER" id="PTHR38445">
    <property type="entry name" value="HTH-TYPE TRANSCRIPTIONAL REPRESSOR YTRA"/>
    <property type="match status" value="1"/>
</dbReference>
<reference evidence="6" key="1">
    <citation type="submission" date="2009-09" db="EMBL/GenBank/DDBJ databases">
        <title>The complete genome of Nakamurella multipartita DSM 44233.</title>
        <authorList>
            <consortium name="US DOE Joint Genome Institute (JGI-PGF)"/>
            <person name="Lucas S."/>
            <person name="Copeland A."/>
            <person name="Lapidus A."/>
            <person name="Glavina del Rio T."/>
            <person name="Dalin E."/>
            <person name="Tice H."/>
            <person name="Bruce D."/>
            <person name="Goodwin L."/>
            <person name="Pitluck S."/>
            <person name="Kyrpides N."/>
            <person name="Mavromatis K."/>
            <person name="Ivanova N."/>
            <person name="Ovchinnikova G."/>
            <person name="Sims D."/>
            <person name="Meincke L."/>
            <person name="Brettin T."/>
            <person name="Detter J.C."/>
            <person name="Han C."/>
            <person name="Larimer F."/>
            <person name="Land M."/>
            <person name="Hauser L."/>
            <person name="Markowitz V."/>
            <person name="Cheng J.-F."/>
            <person name="Hugenholtz P."/>
            <person name="Woyke T."/>
            <person name="Wu D."/>
            <person name="Klenk H.-P."/>
            <person name="Eisen J.A."/>
        </authorList>
    </citation>
    <scope>NUCLEOTIDE SEQUENCE [LARGE SCALE GENOMIC DNA]</scope>
    <source>
        <strain evidence="6">ATCC 700099 / DSM 44233 / CIP 104796 / JCM 9543 / NBRC 105858 / Y-104</strain>
    </source>
</reference>
<dbReference type="InterPro" id="IPR000524">
    <property type="entry name" value="Tscrpt_reg_HTH_GntR"/>
</dbReference>
<dbReference type="GO" id="GO:0003700">
    <property type="term" value="F:DNA-binding transcription factor activity"/>
    <property type="evidence" value="ECO:0007669"/>
    <property type="project" value="InterPro"/>
</dbReference>
<dbReference type="PANTHER" id="PTHR38445:SF7">
    <property type="entry name" value="GNTR-FAMILY TRANSCRIPTIONAL REGULATOR"/>
    <property type="match status" value="1"/>
</dbReference>
<accession>C8XKB9</accession>
<dbReference type="EMBL" id="CP001737">
    <property type="protein sequence ID" value="ACV78681.1"/>
    <property type="molecule type" value="Genomic_DNA"/>
</dbReference>
<proteinExistence type="predicted"/>
<keyword evidence="1" id="KW-0805">Transcription regulation</keyword>